<dbReference type="Proteomes" id="UP000729402">
    <property type="component" value="Unassembled WGS sequence"/>
</dbReference>
<dbReference type="AlphaFoldDB" id="A0A8J5WYA9"/>
<protein>
    <submittedName>
        <fullName evidence="2">Uncharacterized protein</fullName>
    </submittedName>
</protein>
<comment type="caution">
    <text evidence="2">The sequence shown here is derived from an EMBL/GenBank/DDBJ whole genome shotgun (WGS) entry which is preliminary data.</text>
</comment>
<evidence type="ECO:0000313" key="3">
    <source>
        <dbReference type="Proteomes" id="UP000729402"/>
    </source>
</evidence>
<evidence type="ECO:0000256" key="1">
    <source>
        <dbReference type="SAM" id="MobiDB-lite"/>
    </source>
</evidence>
<evidence type="ECO:0000313" key="2">
    <source>
        <dbReference type="EMBL" id="KAG8095748.1"/>
    </source>
</evidence>
<sequence>MTTSMLSEFASTPLENAKEMDVEHLSNKDPGSNTSISSDVGDDRRRRHRMNDHGIAFLGEKLDSFVAALKDDSSQDPKIADNGPDVGELLFEVCVVKIGGYHGAKPWRTLRREDGDFEAEGYD</sequence>
<name>A0A8J5WYA9_ZIZPA</name>
<organism evidence="2 3">
    <name type="scientific">Zizania palustris</name>
    <name type="common">Northern wild rice</name>
    <dbReference type="NCBI Taxonomy" id="103762"/>
    <lineage>
        <taxon>Eukaryota</taxon>
        <taxon>Viridiplantae</taxon>
        <taxon>Streptophyta</taxon>
        <taxon>Embryophyta</taxon>
        <taxon>Tracheophyta</taxon>
        <taxon>Spermatophyta</taxon>
        <taxon>Magnoliopsida</taxon>
        <taxon>Liliopsida</taxon>
        <taxon>Poales</taxon>
        <taxon>Poaceae</taxon>
        <taxon>BOP clade</taxon>
        <taxon>Oryzoideae</taxon>
        <taxon>Oryzeae</taxon>
        <taxon>Zizaniinae</taxon>
        <taxon>Zizania</taxon>
    </lineage>
</organism>
<gene>
    <name evidence="2" type="ORF">GUJ93_ZPchr0013g36256</name>
</gene>
<keyword evidence="3" id="KW-1185">Reference proteome</keyword>
<feature type="region of interest" description="Disordered" evidence="1">
    <location>
        <begin position="1"/>
        <end position="48"/>
    </location>
</feature>
<proteinExistence type="predicted"/>
<accession>A0A8J5WYA9</accession>
<feature type="compositionally biased region" description="Polar residues" evidence="1">
    <location>
        <begin position="29"/>
        <end position="38"/>
    </location>
</feature>
<dbReference type="EMBL" id="JAAALK010000079">
    <property type="protein sequence ID" value="KAG8095748.1"/>
    <property type="molecule type" value="Genomic_DNA"/>
</dbReference>
<feature type="compositionally biased region" description="Polar residues" evidence="1">
    <location>
        <begin position="1"/>
        <end position="14"/>
    </location>
</feature>
<reference evidence="2" key="1">
    <citation type="journal article" date="2021" name="bioRxiv">
        <title>Whole Genome Assembly and Annotation of Northern Wild Rice, Zizania palustris L., Supports a Whole Genome Duplication in the Zizania Genus.</title>
        <authorList>
            <person name="Haas M."/>
            <person name="Kono T."/>
            <person name="Macchietto M."/>
            <person name="Millas R."/>
            <person name="McGilp L."/>
            <person name="Shao M."/>
            <person name="Duquette J."/>
            <person name="Hirsch C.N."/>
            <person name="Kimball J."/>
        </authorList>
    </citation>
    <scope>NUCLEOTIDE SEQUENCE</scope>
    <source>
        <tissue evidence="2">Fresh leaf tissue</tissue>
    </source>
</reference>
<feature type="compositionally biased region" description="Basic and acidic residues" evidence="1">
    <location>
        <begin position="16"/>
        <end position="27"/>
    </location>
</feature>
<reference evidence="2" key="2">
    <citation type="submission" date="2021-02" db="EMBL/GenBank/DDBJ databases">
        <authorList>
            <person name="Kimball J.A."/>
            <person name="Haas M.W."/>
            <person name="Macchietto M."/>
            <person name="Kono T."/>
            <person name="Duquette J."/>
            <person name="Shao M."/>
        </authorList>
    </citation>
    <scope>NUCLEOTIDE SEQUENCE</scope>
    <source>
        <tissue evidence="2">Fresh leaf tissue</tissue>
    </source>
</reference>